<dbReference type="AlphaFoldDB" id="A0A2H9TLY9"/>
<dbReference type="PANTHER" id="PTHR46586:SF3">
    <property type="entry name" value="ANKYRIN REPEAT-CONTAINING PROTEIN"/>
    <property type="match status" value="1"/>
</dbReference>
<dbReference type="InterPro" id="IPR052050">
    <property type="entry name" value="SecEffector_AnkRepeat"/>
</dbReference>
<keyword evidence="2" id="KW-1185">Reference proteome</keyword>
<proteinExistence type="predicted"/>
<dbReference type="OrthoDB" id="543798at2759"/>
<reference evidence="1 2" key="1">
    <citation type="submission" date="2016-10" db="EMBL/GenBank/DDBJ databases">
        <title>The genome of Paramicrosporidium saccamoebae is the missing link in understanding Cryptomycota and Microsporidia evolution.</title>
        <authorList>
            <person name="Quandt C.A."/>
            <person name="Beaudet D."/>
            <person name="Corsaro D."/>
            <person name="Michel R."/>
            <person name="Corradi N."/>
            <person name="James T."/>
        </authorList>
    </citation>
    <scope>NUCLEOTIDE SEQUENCE [LARGE SCALE GENOMIC DNA]</scope>
    <source>
        <strain evidence="1 2">KSL3</strain>
    </source>
</reference>
<sequence>MIIECDAINIFSVLSPDMKREAAVRADLMNKYAPAKIIDQIIESIHDLHAETNHIAPQTISSAMVLLYLFHVGYDQIPRVHLQRGNGQWETCATFVRWLVKHNCLSLLKAMFPTHLDRSHRRGLGLIAINSGSLGVLKWLLLVMDPLEMYPRLVSYAIRSEKSDIVDWMLAKFGHRIDWNNELPDLDTNTELCKLIPQLRLRDDIKWNHRVRRLFLIFDGNLEQLITEYVPPAYKFVWTQMANDAAIFGQIHIIQWIYDQPEELLPEAKAVERACQNGHLPVLQWIHKTCPTAITPLRTDDQDTGKIYADVCSAFALRGDRLDIVEWIYHNFPDKVLPNTGVMRSSLEWLSEDTYLEMLKWLKSVEAIKVLSIAKSYAGILGHVKALQWMHKQGYPIDIQLAKSAASNGKIDFLMAIHEIDPELLRTVEISHCAAGCLEVEKYAILEWMWKTYRILPTDQYWKEGDLQTWIADKQVIPFLLLLTQKANCSESDLKDARKDGFGTGKTNLQSQMSVASVEADDSLPALTDSIGSLTLAAQVENTNSDSEQDPAAIMNCYLDLDRLDHQLRISRARTNNHPALIVEHYRFASALMAECPHLFNLEIAVVEHAPEIVIERITMFVQDLHAETSHIAPQTISSVEVLRYLFHVDYDQIPKFSLKQNKGRLKIRDMYVRWLIKNNCLPLLKALFSTHPERLHSCGPHRCAIKNGNLDVLKWLTEKIPMTPYTQMISLAVRSEKLDIIDWTLTMFSHLVDWDRELCDSNVNAELYKIIPQLRLRDDINWTPRVRRLFLAFSGNLDQLIVEHGPPMDSSVWSEVANDAAIFGQVHILQRAYDQAEVFPKGEAVKIACQNGHLHVLQWVHETCPTAIVPLYDGDQYSVKIYADVCSAFALRGGRLEIVKWIYHNLPGNVLPNTIMLRLSLEWLSEDIYLEMLDWLKSVRAKGVLLKMVSNSPEYGHVRVLQWLHKQGYPIGIELAKTAAVNGKMEFLIAVHEINPELLRDVEISNSAADCKEAEKYVILEWMWRTYKILPGKGYSRDKDFLIWIASKKGRPNAVIEREIQPMAPHRWL</sequence>
<dbReference type="Proteomes" id="UP000240830">
    <property type="component" value="Unassembled WGS sequence"/>
</dbReference>
<protein>
    <submittedName>
        <fullName evidence="1">Uncharacterized protein</fullName>
    </submittedName>
</protein>
<dbReference type="PANTHER" id="PTHR46586">
    <property type="entry name" value="ANKYRIN REPEAT-CONTAINING PROTEIN"/>
    <property type="match status" value="1"/>
</dbReference>
<name>A0A2H9TLY9_9FUNG</name>
<evidence type="ECO:0000313" key="1">
    <source>
        <dbReference type="EMBL" id="PJF18765.1"/>
    </source>
</evidence>
<accession>A0A2H9TLY9</accession>
<dbReference type="SUPFAM" id="SSF140860">
    <property type="entry name" value="Pseudo ankyrin repeat-like"/>
    <property type="match status" value="1"/>
</dbReference>
<evidence type="ECO:0000313" key="2">
    <source>
        <dbReference type="Proteomes" id="UP000240830"/>
    </source>
</evidence>
<dbReference type="EMBL" id="MTSL01000103">
    <property type="protein sequence ID" value="PJF18765.1"/>
    <property type="molecule type" value="Genomic_DNA"/>
</dbReference>
<gene>
    <name evidence="1" type="ORF">PSACC_01420</name>
</gene>
<organism evidence="1 2">
    <name type="scientific">Paramicrosporidium saccamoebae</name>
    <dbReference type="NCBI Taxonomy" id="1246581"/>
    <lineage>
        <taxon>Eukaryota</taxon>
        <taxon>Fungi</taxon>
        <taxon>Fungi incertae sedis</taxon>
        <taxon>Cryptomycota</taxon>
        <taxon>Cryptomycota incertae sedis</taxon>
        <taxon>Paramicrosporidium</taxon>
    </lineage>
</organism>
<comment type="caution">
    <text evidence="1">The sequence shown here is derived from an EMBL/GenBank/DDBJ whole genome shotgun (WGS) entry which is preliminary data.</text>
</comment>